<name>A0A1V4JLC9_PATFA</name>
<organism evidence="1 2">
    <name type="scientific">Patagioenas fasciata monilis</name>
    <dbReference type="NCBI Taxonomy" id="372326"/>
    <lineage>
        <taxon>Eukaryota</taxon>
        <taxon>Metazoa</taxon>
        <taxon>Chordata</taxon>
        <taxon>Craniata</taxon>
        <taxon>Vertebrata</taxon>
        <taxon>Euteleostomi</taxon>
        <taxon>Archelosauria</taxon>
        <taxon>Archosauria</taxon>
        <taxon>Dinosauria</taxon>
        <taxon>Saurischia</taxon>
        <taxon>Theropoda</taxon>
        <taxon>Coelurosauria</taxon>
        <taxon>Aves</taxon>
        <taxon>Neognathae</taxon>
        <taxon>Neoaves</taxon>
        <taxon>Columbimorphae</taxon>
        <taxon>Columbiformes</taxon>
        <taxon>Columbidae</taxon>
        <taxon>Patagioenas</taxon>
    </lineage>
</organism>
<gene>
    <name evidence="1" type="ORF">AV530_005433</name>
</gene>
<keyword evidence="2" id="KW-1185">Reference proteome</keyword>
<comment type="caution">
    <text evidence="1">The sequence shown here is derived from an EMBL/GenBank/DDBJ whole genome shotgun (WGS) entry which is preliminary data.</text>
</comment>
<accession>A0A1V4JLC9</accession>
<sequence length="79" mass="8052">MGIQSESTKRPFIILANGSGWKGTGASAAGPLFLQVSHLGNTHPAPPRLVVCSRSGVHAASPPPGTALRCGFLGDYPKG</sequence>
<dbReference type="EMBL" id="LSYS01006902">
    <property type="protein sequence ID" value="OPJ72983.1"/>
    <property type="molecule type" value="Genomic_DNA"/>
</dbReference>
<dbReference type="Proteomes" id="UP000190648">
    <property type="component" value="Unassembled WGS sequence"/>
</dbReference>
<protein>
    <submittedName>
        <fullName evidence="1">Uncharacterized protein</fullName>
    </submittedName>
</protein>
<dbReference type="AlphaFoldDB" id="A0A1V4JLC9"/>
<evidence type="ECO:0000313" key="2">
    <source>
        <dbReference type="Proteomes" id="UP000190648"/>
    </source>
</evidence>
<evidence type="ECO:0000313" key="1">
    <source>
        <dbReference type="EMBL" id="OPJ72983.1"/>
    </source>
</evidence>
<reference evidence="1 2" key="1">
    <citation type="submission" date="2016-02" db="EMBL/GenBank/DDBJ databases">
        <title>Band-tailed pigeon sequencing and assembly.</title>
        <authorList>
            <person name="Soares A.E."/>
            <person name="Novak B.J."/>
            <person name="Rice E.S."/>
            <person name="O'Connell B."/>
            <person name="Chang D."/>
            <person name="Weber S."/>
            <person name="Shapiro B."/>
        </authorList>
    </citation>
    <scope>NUCLEOTIDE SEQUENCE [LARGE SCALE GENOMIC DNA]</scope>
    <source>
        <strain evidence="1">BTP2013</strain>
        <tissue evidence="1">Blood</tissue>
    </source>
</reference>
<proteinExistence type="predicted"/>